<sequence>MMFLNREEAGNLLADKLINYSNNKDAVIVAIPRGGVPVGAVIAKKLNLPLEIVLSKKIGHPFNREYAIGAVTLKSRILSDSVPGISKRYIEEETAKIRKILEQRYQTYYGKQTPLNLKNKDVIIIDDGVATGNTLISSVQLIELQQPSSIIVALPVAPPNALKKIKKLDAVSITICLSTPLNFQAVGQFYEDFNQVNDQEVIKLLKETNNNLILK</sequence>
<dbReference type="InterPro" id="IPR000836">
    <property type="entry name" value="PRTase_dom"/>
</dbReference>
<keyword evidence="3" id="KW-1185">Reference proteome</keyword>
<dbReference type="CDD" id="cd06223">
    <property type="entry name" value="PRTases_typeI"/>
    <property type="match status" value="1"/>
</dbReference>
<dbReference type="Gene3D" id="3.30.1310.20">
    <property type="entry name" value="PRTase-like"/>
    <property type="match status" value="1"/>
</dbReference>
<keyword evidence="2" id="KW-0328">Glycosyltransferase</keyword>
<dbReference type="GO" id="GO:0016757">
    <property type="term" value="F:glycosyltransferase activity"/>
    <property type="evidence" value="ECO:0007669"/>
    <property type="project" value="UniProtKB-KW"/>
</dbReference>
<keyword evidence="2" id="KW-0808">Transferase</keyword>
<feature type="domain" description="Phosphoribosyltransferase" evidence="1">
    <location>
        <begin position="9"/>
        <end position="178"/>
    </location>
</feature>
<evidence type="ECO:0000313" key="2">
    <source>
        <dbReference type="EMBL" id="SNR32722.1"/>
    </source>
</evidence>
<evidence type="ECO:0000259" key="1">
    <source>
        <dbReference type="Pfam" id="PF00156"/>
    </source>
</evidence>
<dbReference type="Pfam" id="PF00156">
    <property type="entry name" value="Pribosyltran"/>
    <property type="match status" value="1"/>
</dbReference>
<dbReference type="AlphaFoldDB" id="A0A238VE94"/>
<gene>
    <name evidence="2" type="ORF">SAMN04488111_0364</name>
</gene>
<dbReference type="EMBL" id="FZNX01000001">
    <property type="protein sequence ID" value="SNR32722.1"/>
    <property type="molecule type" value="Genomic_DNA"/>
</dbReference>
<name>A0A238VE94_9FLAO</name>
<dbReference type="Proteomes" id="UP000198412">
    <property type="component" value="Unassembled WGS sequence"/>
</dbReference>
<reference evidence="3" key="1">
    <citation type="submission" date="2017-06" db="EMBL/GenBank/DDBJ databases">
        <authorList>
            <person name="Varghese N."/>
            <person name="Submissions S."/>
        </authorList>
    </citation>
    <scope>NUCLEOTIDE SEQUENCE [LARGE SCALE GENOMIC DNA]</scope>
    <source>
        <strain evidence="3">DSM 27993</strain>
    </source>
</reference>
<proteinExistence type="predicted"/>
<dbReference type="RefSeq" id="WP_089376719.1">
    <property type="nucleotide sequence ID" value="NZ_FZNX01000001.1"/>
</dbReference>
<evidence type="ECO:0000313" key="3">
    <source>
        <dbReference type="Proteomes" id="UP000198412"/>
    </source>
</evidence>
<accession>A0A238VE94</accession>
<protein>
    <submittedName>
        <fullName evidence="2">Predicted phosphoribosyltransferase</fullName>
    </submittedName>
</protein>
<dbReference type="SUPFAM" id="SSF53271">
    <property type="entry name" value="PRTase-like"/>
    <property type="match status" value="1"/>
</dbReference>
<dbReference type="Gene3D" id="3.40.50.2020">
    <property type="match status" value="1"/>
</dbReference>
<organism evidence="2 3">
    <name type="scientific">Lutibacter flavus</name>
    <dbReference type="NCBI Taxonomy" id="691689"/>
    <lineage>
        <taxon>Bacteria</taxon>
        <taxon>Pseudomonadati</taxon>
        <taxon>Bacteroidota</taxon>
        <taxon>Flavobacteriia</taxon>
        <taxon>Flavobacteriales</taxon>
        <taxon>Flavobacteriaceae</taxon>
        <taxon>Lutibacter</taxon>
    </lineage>
</organism>
<dbReference type="OrthoDB" id="9810066at2"/>
<dbReference type="InterPro" id="IPR029057">
    <property type="entry name" value="PRTase-like"/>
</dbReference>